<comment type="similarity">
    <text evidence="3 11">Belongs to the PrsA family.</text>
</comment>
<evidence type="ECO:0000256" key="10">
    <source>
        <dbReference type="ARBA" id="ARBA00023288"/>
    </source>
</evidence>
<dbReference type="STRING" id="1123281.SAMN02745180_02005"/>
<dbReference type="OrthoDB" id="14196at2"/>
<dbReference type="InterPro" id="IPR000297">
    <property type="entry name" value="PPIase_PpiC"/>
</dbReference>
<feature type="coiled-coil region" evidence="12">
    <location>
        <begin position="264"/>
        <end position="291"/>
    </location>
</feature>
<dbReference type="InterPro" id="IPR027304">
    <property type="entry name" value="Trigger_fact/SurA_dom_sf"/>
</dbReference>
<dbReference type="EC" id="5.2.1.8" evidence="11"/>
<keyword evidence="12" id="KW-0175">Coiled coil</keyword>
<dbReference type="EMBL" id="FQXR01000009">
    <property type="protein sequence ID" value="SHI07330.1"/>
    <property type="molecule type" value="Genomic_DNA"/>
</dbReference>
<dbReference type="GO" id="GO:0003755">
    <property type="term" value="F:peptidyl-prolyl cis-trans isomerase activity"/>
    <property type="evidence" value="ECO:0007669"/>
    <property type="project" value="UniProtKB-UniRule"/>
</dbReference>
<evidence type="ECO:0000256" key="3">
    <source>
        <dbReference type="ARBA" id="ARBA00006071"/>
    </source>
</evidence>
<evidence type="ECO:0000313" key="15">
    <source>
        <dbReference type="Proteomes" id="UP000184389"/>
    </source>
</evidence>
<evidence type="ECO:0000256" key="2">
    <source>
        <dbReference type="ARBA" id="ARBA00004193"/>
    </source>
</evidence>
<keyword evidence="7 11" id="KW-0472">Membrane</keyword>
<dbReference type="InterPro" id="IPR023059">
    <property type="entry name" value="Foldase_PrsA"/>
</dbReference>
<dbReference type="PROSITE" id="PS50198">
    <property type="entry name" value="PPIC_PPIASE_2"/>
    <property type="match status" value="1"/>
</dbReference>
<sequence length="322" mass="37401">MKQNKRFLILAIILGLFVLVLTGCEKVPKDAVAKVNGDTISQDEFDKNFEMYKKAYESQFGPDIMKKDAGNDKTFEEVIKENILEKLITEKLITESAKEKNITVTDEEFNEQLKNYEEILGGEEKYKEFLKQNNLTEEYFKDSIKKEMIIDKYKNDYVNGLKISEEEAKKHFEENKDAYVKIRASHILVKTEEEAKKVLEKIQKGEDFHALAATESIDNMSAVQGGDLGFFARGQMVPEFEEAAFSLKPGEVSEIVQTDYGYHIIKVEDRLDKYEDVKDEVLEDLKNQKYEVSVKKMRDEAKVKIYMKEDKKENNEKEDKKS</sequence>
<accession>A0A1M5Y5I7</accession>
<evidence type="ECO:0000256" key="5">
    <source>
        <dbReference type="ARBA" id="ARBA00022729"/>
    </source>
</evidence>
<dbReference type="PANTHER" id="PTHR47245:SF1">
    <property type="entry name" value="FOLDASE PROTEIN PRSA"/>
    <property type="match status" value="1"/>
</dbReference>
<comment type="catalytic activity">
    <reaction evidence="1 11">
        <text>[protein]-peptidylproline (omega=180) = [protein]-peptidylproline (omega=0)</text>
        <dbReference type="Rhea" id="RHEA:16237"/>
        <dbReference type="Rhea" id="RHEA-COMP:10747"/>
        <dbReference type="Rhea" id="RHEA-COMP:10748"/>
        <dbReference type="ChEBI" id="CHEBI:83833"/>
        <dbReference type="ChEBI" id="CHEBI:83834"/>
        <dbReference type="EC" id="5.2.1.8"/>
    </reaction>
</comment>
<dbReference type="Gene3D" id="3.10.50.40">
    <property type="match status" value="1"/>
</dbReference>
<evidence type="ECO:0000256" key="11">
    <source>
        <dbReference type="HAMAP-Rule" id="MF_01145"/>
    </source>
</evidence>
<protein>
    <recommendedName>
        <fullName evidence="11">Foldase protein PrsA</fullName>
        <ecNumber evidence="11">5.2.1.8</ecNumber>
    </recommendedName>
</protein>
<evidence type="ECO:0000313" key="14">
    <source>
        <dbReference type="EMBL" id="SHI07330.1"/>
    </source>
</evidence>
<keyword evidence="5 11" id="KW-0732">Signal</keyword>
<dbReference type="Pfam" id="PF13616">
    <property type="entry name" value="Rotamase_3"/>
    <property type="match status" value="1"/>
</dbReference>
<keyword evidence="8 11" id="KW-0564">Palmitate</keyword>
<dbReference type="HAMAP" id="MF_01145">
    <property type="entry name" value="Foldase_PrsA"/>
    <property type="match status" value="1"/>
</dbReference>
<gene>
    <name evidence="11" type="primary">prsA</name>
    <name evidence="14" type="ORF">SAMN02745180_02005</name>
</gene>
<organism evidence="14 15">
    <name type="scientific">Sporanaerobacter acetigenes DSM 13106</name>
    <dbReference type="NCBI Taxonomy" id="1123281"/>
    <lineage>
        <taxon>Bacteria</taxon>
        <taxon>Bacillati</taxon>
        <taxon>Bacillota</taxon>
        <taxon>Tissierellia</taxon>
        <taxon>Tissierellales</taxon>
        <taxon>Sporanaerobacteraceae</taxon>
        <taxon>Sporanaerobacter</taxon>
    </lineage>
</organism>
<evidence type="ECO:0000256" key="1">
    <source>
        <dbReference type="ARBA" id="ARBA00000971"/>
    </source>
</evidence>
<dbReference type="SUPFAM" id="SSF54534">
    <property type="entry name" value="FKBP-like"/>
    <property type="match status" value="1"/>
</dbReference>
<dbReference type="PROSITE" id="PS51257">
    <property type="entry name" value="PROKAR_LIPOPROTEIN"/>
    <property type="match status" value="1"/>
</dbReference>
<dbReference type="SUPFAM" id="SSF109998">
    <property type="entry name" value="Triger factor/SurA peptide-binding domain-like"/>
    <property type="match status" value="1"/>
</dbReference>
<feature type="domain" description="PpiC" evidence="13">
    <location>
        <begin position="179"/>
        <end position="269"/>
    </location>
</feature>
<evidence type="ECO:0000256" key="12">
    <source>
        <dbReference type="SAM" id="Coils"/>
    </source>
</evidence>
<dbReference type="GO" id="GO:0005886">
    <property type="term" value="C:plasma membrane"/>
    <property type="evidence" value="ECO:0007669"/>
    <property type="project" value="UniProtKB-SubCell"/>
</dbReference>
<reference evidence="14 15" key="1">
    <citation type="submission" date="2016-11" db="EMBL/GenBank/DDBJ databases">
        <authorList>
            <person name="Jaros S."/>
            <person name="Januszkiewicz K."/>
            <person name="Wedrychowicz H."/>
        </authorList>
    </citation>
    <scope>NUCLEOTIDE SEQUENCE [LARGE SCALE GENOMIC DNA]</scope>
    <source>
        <strain evidence="14 15">DSM 13106</strain>
    </source>
</reference>
<dbReference type="Pfam" id="PF13624">
    <property type="entry name" value="SurA_N_3"/>
    <property type="match status" value="1"/>
</dbReference>
<dbReference type="AlphaFoldDB" id="A0A1M5Y5I7"/>
<dbReference type="Gene3D" id="1.10.4030.10">
    <property type="entry name" value="Porin chaperone SurA, peptide-binding domain"/>
    <property type="match status" value="1"/>
</dbReference>
<comment type="function">
    <text evidence="11">Plays a major role in protein secretion by helping the post-translocational extracellular folding of several secreted proteins.</text>
</comment>
<dbReference type="Proteomes" id="UP000184389">
    <property type="component" value="Unassembled WGS sequence"/>
</dbReference>
<name>A0A1M5Y5I7_9FIRM</name>
<keyword evidence="6 11" id="KW-0697">Rotamase</keyword>
<dbReference type="PANTHER" id="PTHR47245">
    <property type="entry name" value="PEPTIDYLPROLYL ISOMERASE"/>
    <property type="match status" value="1"/>
</dbReference>
<proteinExistence type="inferred from homology"/>
<keyword evidence="15" id="KW-1185">Reference proteome</keyword>
<evidence type="ECO:0000259" key="13">
    <source>
        <dbReference type="PROSITE" id="PS50198"/>
    </source>
</evidence>
<evidence type="ECO:0000256" key="9">
    <source>
        <dbReference type="ARBA" id="ARBA00023235"/>
    </source>
</evidence>
<dbReference type="InterPro" id="IPR050245">
    <property type="entry name" value="PrsA_foldase"/>
</dbReference>
<dbReference type="InterPro" id="IPR046357">
    <property type="entry name" value="PPIase_dom_sf"/>
</dbReference>
<dbReference type="RefSeq" id="WP_072744655.1">
    <property type="nucleotide sequence ID" value="NZ_FQXR01000009.1"/>
</dbReference>
<evidence type="ECO:0000256" key="4">
    <source>
        <dbReference type="ARBA" id="ARBA00022475"/>
    </source>
</evidence>
<comment type="subcellular location">
    <subcellularLocation>
        <location evidence="2 11">Cell membrane</location>
        <topology evidence="2 11">Lipid-anchor</topology>
    </subcellularLocation>
</comment>
<evidence type="ECO:0000256" key="7">
    <source>
        <dbReference type="ARBA" id="ARBA00023136"/>
    </source>
</evidence>
<evidence type="ECO:0000256" key="6">
    <source>
        <dbReference type="ARBA" id="ARBA00023110"/>
    </source>
</evidence>
<evidence type="ECO:0000256" key="8">
    <source>
        <dbReference type="ARBA" id="ARBA00023139"/>
    </source>
</evidence>
<dbReference type="GO" id="GO:0006457">
    <property type="term" value="P:protein folding"/>
    <property type="evidence" value="ECO:0007669"/>
    <property type="project" value="UniProtKB-UniRule"/>
</dbReference>
<keyword evidence="10 11" id="KW-0449">Lipoprotein</keyword>
<keyword evidence="4 11" id="KW-1003">Cell membrane</keyword>
<keyword evidence="9 11" id="KW-0413">Isomerase</keyword>